<feature type="region of interest" description="Disordered" evidence="1">
    <location>
        <begin position="120"/>
        <end position="139"/>
    </location>
</feature>
<keyword evidence="2" id="KW-1133">Transmembrane helix</keyword>
<organism evidence="3 4">
    <name type="scientific">Aspergillus versicolor CBS 583.65</name>
    <dbReference type="NCBI Taxonomy" id="1036611"/>
    <lineage>
        <taxon>Eukaryota</taxon>
        <taxon>Fungi</taxon>
        <taxon>Dikarya</taxon>
        <taxon>Ascomycota</taxon>
        <taxon>Pezizomycotina</taxon>
        <taxon>Eurotiomycetes</taxon>
        <taxon>Eurotiomycetidae</taxon>
        <taxon>Eurotiales</taxon>
        <taxon>Aspergillaceae</taxon>
        <taxon>Aspergillus</taxon>
        <taxon>Aspergillus subgen. Nidulantes</taxon>
    </lineage>
</organism>
<feature type="transmembrane region" description="Helical" evidence="2">
    <location>
        <begin position="240"/>
        <end position="261"/>
    </location>
</feature>
<dbReference type="GeneID" id="63725887"/>
<evidence type="ECO:0000256" key="2">
    <source>
        <dbReference type="SAM" id="Phobius"/>
    </source>
</evidence>
<evidence type="ECO:0000313" key="3">
    <source>
        <dbReference type="EMBL" id="OJJ04232.1"/>
    </source>
</evidence>
<evidence type="ECO:0000256" key="1">
    <source>
        <dbReference type="SAM" id="MobiDB-lite"/>
    </source>
</evidence>
<dbReference type="AlphaFoldDB" id="A0A1L9PRZ3"/>
<dbReference type="VEuPathDB" id="FungiDB:ASPVEDRAFT_30698"/>
<keyword evidence="2" id="KW-0472">Membrane</keyword>
<dbReference type="EMBL" id="KV878131">
    <property type="protein sequence ID" value="OJJ04232.1"/>
    <property type="molecule type" value="Genomic_DNA"/>
</dbReference>
<sequence>MGHIGYEASARSGNAVCAFNGTGYTLSGLTMYIPETTLCDDLLPKSPSMDEMDNEEAQAVNKRQDEPEPETAPPYETPIRSNLPIHSNSLRDSQYTIPRQRDIALQNLPRAAMLPSIPVPAPSDVRDHNSPICSNPWTRDTRTGDRMTLDIVLVVPTQRIDVANSLSQPSSSVVWATQPAHISSPMVTSDGGDIFHSSVKPTVATGSYSVATNGGQSGEGRTLNGSETLGMGLSNGAGYLNLRTVVVVGIFTLLLWTFVFIQCI</sequence>
<dbReference type="RefSeq" id="XP_040669994.1">
    <property type="nucleotide sequence ID" value="XM_040810376.1"/>
</dbReference>
<protein>
    <submittedName>
        <fullName evidence="3">Uncharacterized protein</fullName>
    </submittedName>
</protein>
<reference evidence="4" key="1">
    <citation type="journal article" date="2017" name="Genome Biol.">
        <title>Comparative genomics reveals high biological diversity and specific adaptations in the industrially and medically important fungal genus Aspergillus.</title>
        <authorList>
            <person name="de Vries R.P."/>
            <person name="Riley R."/>
            <person name="Wiebenga A."/>
            <person name="Aguilar-Osorio G."/>
            <person name="Amillis S."/>
            <person name="Uchima C.A."/>
            <person name="Anderluh G."/>
            <person name="Asadollahi M."/>
            <person name="Askin M."/>
            <person name="Barry K."/>
            <person name="Battaglia E."/>
            <person name="Bayram O."/>
            <person name="Benocci T."/>
            <person name="Braus-Stromeyer S.A."/>
            <person name="Caldana C."/>
            <person name="Canovas D."/>
            <person name="Cerqueira G.C."/>
            <person name="Chen F."/>
            <person name="Chen W."/>
            <person name="Choi C."/>
            <person name="Clum A."/>
            <person name="Dos Santos R.A."/>
            <person name="Damasio A.R."/>
            <person name="Diallinas G."/>
            <person name="Emri T."/>
            <person name="Fekete E."/>
            <person name="Flipphi M."/>
            <person name="Freyberg S."/>
            <person name="Gallo A."/>
            <person name="Gournas C."/>
            <person name="Habgood R."/>
            <person name="Hainaut M."/>
            <person name="Harispe M.L."/>
            <person name="Henrissat B."/>
            <person name="Hilden K.S."/>
            <person name="Hope R."/>
            <person name="Hossain A."/>
            <person name="Karabika E."/>
            <person name="Karaffa L."/>
            <person name="Karanyi Z."/>
            <person name="Krasevec N."/>
            <person name="Kuo A."/>
            <person name="Kusch H."/>
            <person name="LaButti K."/>
            <person name="Lagendijk E.L."/>
            <person name="Lapidus A."/>
            <person name="Levasseur A."/>
            <person name="Lindquist E."/>
            <person name="Lipzen A."/>
            <person name="Logrieco A.F."/>
            <person name="MacCabe A."/>
            <person name="Maekelae M.R."/>
            <person name="Malavazi I."/>
            <person name="Melin P."/>
            <person name="Meyer V."/>
            <person name="Mielnichuk N."/>
            <person name="Miskei M."/>
            <person name="Molnar A.P."/>
            <person name="Mule G."/>
            <person name="Ngan C.Y."/>
            <person name="Orejas M."/>
            <person name="Orosz E."/>
            <person name="Ouedraogo J.P."/>
            <person name="Overkamp K.M."/>
            <person name="Park H.-S."/>
            <person name="Perrone G."/>
            <person name="Piumi F."/>
            <person name="Punt P.J."/>
            <person name="Ram A.F."/>
            <person name="Ramon A."/>
            <person name="Rauscher S."/>
            <person name="Record E."/>
            <person name="Riano-Pachon D.M."/>
            <person name="Robert V."/>
            <person name="Roehrig J."/>
            <person name="Ruller R."/>
            <person name="Salamov A."/>
            <person name="Salih N.S."/>
            <person name="Samson R.A."/>
            <person name="Sandor E."/>
            <person name="Sanguinetti M."/>
            <person name="Schuetze T."/>
            <person name="Sepcic K."/>
            <person name="Shelest E."/>
            <person name="Sherlock G."/>
            <person name="Sophianopoulou V."/>
            <person name="Squina F.M."/>
            <person name="Sun H."/>
            <person name="Susca A."/>
            <person name="Todd R.B."/>
            <person name="Tsang A."/>
            <person name="Unkles S.E."/>
            <person name="van de Wiele N."/>
            <person name="van Rossen-Uffink D."/>
            <person name="Oliveira J.V."/>
            <person name="Vesth T.C."/>
            <person name="Visser J."/>
            <person name="Yu J.-H."/>
            <person name="Zhou M."/>
            <person name="Andersen M.R."/>
            <person name="Archer D.B."/>
            <person name="Baker S.E."/>
            <person name="Benoit I."/>
            <person name="Brakhage A.A."/>
            <person name="Braus G.H."/>
            <person name="Fischer R."/>
            <person name="Frisvad J.C."/>
            <person name="Goldman G.H."/>
            <person name="Houbraken J."/>
            <person name="Oakley B."/>
            <person name="Pocsi I."/>
            <person name="Scazzocchio C."/>
            <person name="Seiboth B."/>
            <person name="vanKuyk P.A."/>
            <person name="Wortman J."/>
            <person name="Dyer P.S."/>
            <person name="Grigoriev I.V."/>
        </authorList>
    </citation>
    <scope>NUCLEOTIDE SEQUENCE [LARGE SCALE GENOMIC DNA]</scope>
    <source>
        <strain evidence="4">CBS 583.65</strain>
    </source>
</reference>
<keyword evidence="4" id="KW-1185">Reference proteome</keyword>
<gene>
    <name evidence="3" type="ORF">ASPVEDRAFT_30698</name>
</gene>
<proteinExistence type="predicted"/>
<name>A0A1L9PRZ3_ASPVE</name>
<evidence type="ECO:0000313" key="4">
    <source>
        <dbReference type="Proteomes" id="UP000184073"/>
    </source>
</evidence>
<keyword evidence="2" id="KW-0812">Transmembrane</keyword>
<dbReference type="OrthoDB" id="4500939at2759"/>
<accession>A0A1L9PRZ3</accession>
<dbReference type="Proteomes" id="UP000184073">
    <property type="component" value="Unassembled WGS sequence"/>
</dbReference>
<feature type="region of interest" description="Disordered" evidence="1">
    <location>
        <begin position="43"/>
        <end position="89"/>
    </location>
</feature>